<accession>A0A5F7ZRD3</accession>
<keyword evidence="1" id="KW-0472">Membrane</keyword>
<keyword evidence="1" id="KW-0812">Transmembrane</keyword>
<reference evidence="2" key="4">
    <citation type="submission" date="2025-09" db="UniProtKB">
        <authorList>
            <consortium name="Ensembl"/>
        </authorList>
    </citation>
    <scope>IDENTIFICATION</scope>
    <source>
        <strain evidence="2">17573</strain>
    </source>
</reference>
<dbReference type="Proteomes" id="UP000006718">
    <property type="component" value="Chromosome 16"/>
</dbReference>
<reference evidence="2" key="3">
    <citation type="submission" date="2025-08" db="UniProtKB">
        <authorList>
            <consortium name="Ensembl"/>
        </authorList>
    </citation>
    <scope>IDENTIFICATION</scope>
    <source>
        <strain evidence="2">17573</strain>
    </source>
</reference>
<evidence type="ECO:0000256" key="1">
    <source>
        <dbReference type="SAM" id="Phobius"/>
    </source>
</evidence>
<reference evidence="2" key="2">
    <citation type="submission" date="2019-01" db="EMBL/GenBank/DDBJ databases">
        <authorList>
            <person name="Graves T."/>
            <person name="Eichler E.E."/>
            <person name="Wilson R.K."/>
        </authorList>
    </citation>
    <scope>NUCLEOTIDE SEQUENCE [LARGE SCALE GENOMIC DNA]</scope>
    <source>
        <strain evidence="2">17573</strain>
    </source>
</reference>
<evidence type="ECO:0000313" key="3">
    <source>
        <dbReference type="Proteomes" id="UP000006718"/>
    </source>
</evidence>
<keyword evidence="1" id="KW-1133">Transmembrane helix</keyword>
<dbReference type="PANTHER" id="PTHR12138:SF151">
    <property type="entry name" value="SECRETED PROTEIN"/>
    <property type="match status" value="1"/>
</dbReference>
<feature type="transmembrane region" description="Helical" evidence="1">
    <location>
        <begin position="48"/>
        <end position="71"/>
    </location>
</feature>
<reference evidence="3" key="1">
    <citation type="journal article" date="2007" name="Science">
        <title>Evolutionary and biomedical insights from the rhesus macaque genome.</title>
        <authorList>
            <person name="Gibbs R.A."/>
            <person name="Rogers J."/>
            <person name="Katze M.G."/>
            <person name="Bumgarner R."/>
            <person name="Weinstock G.M."/>
            <person name="Mardis E.R."/>
            <person name="Remington K.A."/>
            <person name="Strausberg R.L."/>
            <person name="Venter J.C."/>
            <person name="Wilson R.K."/>
            <person name="Batzer M.A."/>
            <person name="Bustamante C.D."/>
            <person name="Eichler E.E."/>
            <person name="Hahn M.W."/>
            <person name="Hardison R.C."/>
            <person name="Makova K.D."/>
            <person name="Miller W."/>
            <person name="Milosavljevic A."/>
            <person name="Palermo R.E."/>
            <person name="Siepel A."/>
            <person name="Sikela J.M."/>
            <person name="Attaway T."/>
            <person name="Bell S."/>
            <person name="Bernard K.E."/>
            <person name="Buhay C.J."/>
            <person name="Chandrabose M.N."/>
            <person name="Dao M."/>
            <person name="Davis C."/>
            <person name="Delehaunty K.D."/>
            <person name="Ding Y."/>
            <person name="Dinh H.H."/>
            <person name="Dugan-Rocha S."/>
            <person name="Fulton L.A."/>
            <person name="Gabisi R.A."/>
            <person name="Garner T.T."/>
            <person name="Godfrey J."/>
            <person name="Hawes A.C."/>
            <person name="Hernandez J."/>
            <person name="Hines S."/>
            <person name="Holder M."/>
            <person name="Hume J."/>
            <person name="Jhangiani S.N."/>
            <person name="Joshi V."/>
            <person name="Khan Z.M."/>
            <person name="Kirkness E.F."/>
            <person name="Cree A."/>
            <person name="Fowler R.G."/>
            <person name="Lee S."/>
            <person name="Lewis L.R."/>
            <person name="Li Z."/>
            <person name="Liu Y.-S."/>
            <person name="Moore S.M."/>
            <person name="Muzny D."/>
            <person name="Nazareth L.V."/>
            <person name="Ngo D.N."/>
            <person name="Okwuonu G.O."/>
            <person name="Pai G."/>
            <person name="Parker D."/>
            <person name="Paul H.A."/>
            <person name="Pfannkoch C."/>
            <person name="Pohl C.S."/>
            <person name="Rogers Y.-H.C."/>
            <person name="Ruiz S.J."/>
            <person name="Sabo A."/>
            <person name="Santibanez J."/>
            <person name="Schneider B.W."/>
            <person name="Smith S.M."/>
            <person name="Sodergren E."/>
            <person name="Svatek A.F."/>
            <person name="Utterback T.R."/>
            <person name="Vattathil S."/>
            <person name="Warren W."/>
            <person name="White C.S."/>
            <person name="Chinwalla A.T."/>
            <person name="Feng Y."/>
            <person name="Halpern A.L."/>
            <person name="Hillier L.W."/>
            <person name="Huang X."/>
            <person name="Minx P."/>
            <person name="Nelson J.O."/>
            <person name="Pepin K.H."/>
            <person name="Qin X."/>
            <person name="Sutton G.G."/>
            <person name="Venter E."/>
            <person name="Walenz B.P."/>
            <person name="Wallis J.W."/>
            <person name="Worley K.C."/>
            <person name="Yang S.-P."/>
            <person name="Jones S.M."/>
            <person name="Marra M.A."/>
            <person name="Rocchi M."/>
            <person name="Schein J.E."/>
            <person name="Baertsch R."/>
            <person name="Clarke L."/>
            <person name="Csuros M."/>
            <person name="Glasscock J."/>
            <person name="Harris R.A."/>
            <person name="Havlak P."/>
            <person name="Jackson A.R."/>
            <person name="Jiang H."/>
            <person name="Liu Y."/>
            <person name="Messina D.N."/>
            <person name="Shen Y."/>
            <person name="Song H.X.-Z."/>
            <person name="Wylie T."/>
            <person name="Zhang L."/>
            <person name="Birney E."/>
            <person name="Han K."/>
            <person name="Konkel M.K."/>
            <person name="Lee J."/>
            <person name="Smit A.F.A."/>
            <person name="Ullmer B."/>
            <person name="Wang H."/>
            <person name="Xing J."/>
            <person name="Burhans R."/>
            <person name="Cheng Z."/>
            <person name="Karro J.E."/>
            <person name="Ma J."/>
            <person name="Raney B."/>
            <person name="She X."/>
            <person name="Cox M.J."/>
            <person name="Demuth J.P."/>
            <person name="Dumas L.J."/>
            <person name="Han S.-G."/>
            <person name="Hopkins J."/>
            <person name="Karimpour-Fard A."/>
            <person name="Kim Y.H."/>
            <person name="Pollack J.R."/>
            <person name="Vinar T."/>
            <person name="Addo-Quaye C."/>
            <person name="Degenhardt J."/>
            <person name="Denby A."/>
            <person name="Hubisz M.J."/>
            <person name="Indap A."/>
            <person name="Kosiol C."/>
            <person name="Lahn B.T."/>
            <person name="Lawson H.A."/>
            <person name="Marklein A."/>
            <person name="Nielsen R."/>
            <person name="Vallender E.J."/>
            <person name="Clark A.G."/>
            <person name="Ferguson B."/>
            <person name="Hernandez R.D."/>
            <person name="Hirani K."/>
            <person name="Kehrer-Sawatzki H."/>
            <person name="Kolb J."/>
            <person name="Patil S."/>
            <person name="Pu L.-L."/>
            <person name="Ren Y."/>
            <person name="Smith D.G."/>
            <person name="Wheeler D.A."/>
            <person name="Schenck I."/>
            <person name="Ball E.V."/>
            <person name="Chen R."/>
            <person name="Cooper D.N."/>
            <person name="Giardine B."/>
            <person name="Hsu F."/>
            <person name="Kent W.J."/>
            <person name="Lesk A."/>
            <person name="Nelson D.L."/>
            <person name="O'brien W.E."/>
            <person name="Pruefer K."/>
            <person name="Stenson P.D."/>
            <person name="Wallace J.C."/>
            <person name="Ke H."/>
            <person name="Liu X.-M."/>
            <person name="Wang P."/>
            <person name="Xiang A.P."/>
            <person name="Yang F."/>
            <person name="Barber G.P."/>
            <person name="Haussler D."/>
            <person name="Karolchik D."/>
            <person name="Kern A.D."/>
            <person name="Kuhn R.M."/>
            <person name="Smith K.E."/>
            <person name="Zwieg A.S."/>
        </authorList>
    </citation>
    <scope>NUCLEOTIDE SEQUENCE [LARGE SCALE GENOMIC DNA]</scope>
    <source>
        <strain evidence="3">17573</strain>
    </source>
</reference>
<sequence>MSHKINCPKEHVSCKCHGTEYLFPCEYYDRYQRTQPDLGERSHSLAEVLVNFLPMFLFFFFLFLFFFFFFLRQSLTPSPRLECNGVISAHCYLCLPGSSDSPASASQVAGIAGVHHHA</sequence>
<organism evidence="2 3">
    <name type="scientific">Macaca mulatta</name>
    <name type="common">Rhesus macaque</name>
    <dbReference type="NCBI Taxonomy" id="9544"/>
    <lineage>
        <taxon>Eukaryota</taxon>
        <taxon>Metazoa</taxon>
        <taxon>Chordata</taxon>
        <taxon>Craniata</taxon>
        <taxon>Vertebrata</taxon>
        <taxon>Euteleostomi</taxon>
        <taxon>Mammalia</taxon>
        <taxon>Eutheria</taxon>
        <taxon>Euarchontoglires</taxon>
        <taxon>Primates</taxon>
        <taxon>Haplorrhini</taxon>
        <taxon>Catarrhini</taxon>
        <taxon>Cercopithecidae</taxon>
        <taxon>Cercopithecinae</taxon>
        <taxon>Macaca</taxon>
    </lineage>
</organism>
<dbReference type="GeneTree" id="ENSGT01120000271815"/>
<protein>
    <submittedName>
        <fullName evidence="2">Uncharacterized protein</fullName>
    </submittedName>
</protein>
<keyword evidence="3" id="KW-1185">Reference proteome</keyword>
<dbReference type="AlphaFoldDB" id="A0A5F7ZRD3"/>
<evidence type="ECO:0000313" key="2">
    <source>
        <dbReference type="Ensembl" id="ENSMMUP00000067198.1"/>
    </source>
</evidence>
<dbReference type="Ensembl" id="ENSMMUT00000101165.1">
    <property type="protein sequence ID" value="ENSMMUP00000067198.1"/>
    <property type="gene ID" value="ENSMMUG00000054539.1"/>
</dbReference>
<name>A0A5F7ZRD3_MACMU</name>
<dbReference type="PRINTS" id="PR02045">
    <property type="entry name" value="F138DOMAIN"/>
</dbReference>
<dbReference type="VEuPathDB" id="HostDB:ENSMMUG00000054539"/>
<proteinExistence type="predicted"/>
<dbReference type="PANTHER" id="PTHR12138">
    <property type="entry name" value="PRIMATE-EXPANDED PROTEIN FAMILY"/>
    <property type="match status" value="1"/>
</dbReference>
<dbReference type="InParanoid" id="A0A5F7ZRD3"/>
<dbReference type="Bgee" id="ENSMMUG00000054539">
    <property type="expression patterns" value="Expressed in primary visual cortex and 21 other cell types or tissues"/>
</dbReference>